<dbReference type="CDD" id="cd01741">
    <property type="entry name" value="GATase1_1"/>
    <property type="match status" value="1"/>
</dbReference>
<comment type="caution">
    <text evidence="3">The sequence shown here is derived from an EMBL/GenBank/DDBJ whole genome shotgun (WGS) entry which is preliminary data.</text>
</comment>
<evidence type="ECO:0000313" key="3">
    <source>
        <dbReference type="EMBL" id="TGO06522.1"/>
    </source>
</evidence>
<dbReference type="Pfam" id="PF00117">
    <property type="entry name" value="GATase"/>
    <property type="match status" value="1"/>
</dbReference>
<gene>
    <name evidence="3" type="ORF">SERN_0714</name>
</gene>
<dbReference type="PANTHER" id="PTHR42695">
    <property type="entry name" value="GLUTAMINE AMIDOTRANSFERASE YLR126C-RELATED"/>
    <property type="match status" value="1"/>
</dbReference>
<proteinExistence type="predicted"/>
<protein>
    <submittedName>
        <fullName evidence="3">Glutamine amidotransferase class-I</fullName>
    </submittedName>
</protein>
<dbReference type="SUPFAM" id="SSF52317">
    <property type="entry name" value="Class I glutamine amidotransferase-like"/>
    <property type="match status" value="1"/>
</dbReference>
<dbReference type="InterPro" id="IPR029062">
    <property type="entry name" value="Class_I_gatase-like"/>
</dbReference>
<dbReference type="InterPro" id="IPR044992">
    <property type="entry name" value="ChyE-like"/>
</dbReference>
<organism evidence="3 4">
    <name type="scientific">Serinibacter arcticus</name>
    <dbReference type="NCBI Taxonomy" id="1655435"/>
    <lineage>
        <taxon>Bacteria</taxon>
        <taxon>Bacillati</taxon>
        <taxon>Actinomycetota</taxon>
        <taxon>Actinomycetes</taxon>
        <taxon>Micrococcales</taxon>
        <taxon>Beutenbergiaceae</taxon>
        <taxon>Serinibacter</taxon>
    </lineage>
</organism>
<dbReference type="Proteomes" id="UP000297318">
    <property type="component" value="Unassembled WGS sequence"/>
</dbReference>
<feature type="region of interest" description="Disordered" evidence="1">
    <location>
        <begin position="235"/>
        <end position="254"/>
    </location>
</feature>
<evidence type="ECO:0000256" key="1">
    <source>
        <dbReference type="SAM" id="MobiDB-lite"/>
    </source>
</evidence>
<dbReference type="RefSeq" id="WP_135848709.1">
    <property type="nucleotide sequence ID" value="NZ_RHPJ01000001.1"/>
</dbReference>
<dbReference type="GO" id="GO:0016740">
    <property type="term" value="F:transferase activity"/>
    <property type="evidence" value="ECO:0007669"/>
    <property type="project" value="UniProtKB-KW"/>
</dbReference>
<dbReference type="EMBL" id="RHPJ01000001">
    <property type="protein sequence ID" value="TGO06522.1"/>
    <property type="molecule type" value="Genomic_DNA"/>
</dbReference>
<dbReference type="OrthoDB" id="5196541at2"/>
<keyword evidence="4" id="KW-1185">Reference proteome</keyword>
<evidence type="ECO:0000313" key="4">
    <source>
        <dbReference type="Proteomes" id="UP000297318"/>
    </source>
</evidence>
<keyword evidence="3" id="KW-0315">Glutamine amidotransferase</keyword>
<evidence type="ECO:0000259" key="2">
    <source>
        <dbReference type="Pfam" id="PF00117"/>
    </source>
</evidence>
<accession>A0A4Z1E744</accession>
<dbReference type="PROSITE" id="PS51273">
    <property type="entry name" value="GATASE_TYPE_1"/>
    <property type="match status" value="1"/>
</dbReference>
<feature type="domain" description="Glutamine amidotransferase" evidence="2">
    <location>
        <begin position="19"/>
        <end position="180"/>
    </location>
</feature>
<sequence>MSSPTALVLRHDVGIGLGNVAATLTSRGYVVTTLDTPTADLAEVDPLAWDVVIALGGAEGAYETDLHPHLAREIELLTARAAARRPILGICLGAQMLAVALGARAWRGPVHEVGFLPLAVTEAGTAGPVRHVIGVPMMQWHHDTFDLPDGVDLLATSASYPQAYAIGSWLLAVQFHPEVDEAIVDGWIERWQHEVTDVPGASAAELLAAKDTHLDAAQAASRALVGEWLDGLARSGPDRGGVAPAHASSGRLRS</sequence>
<dbReference type="PANTHER" id="PTHR42695:SF5">
    <property type="entry name" value="GLUTAMINE AMIDOTRANSFERASE YLR126C-RELATED"/>
    <property type="match status" value="1"/>
</dbReference>
<dbReference type="InterPro" id="IPR017926">
    <property type="entry name" value="GATASE"/>
</dbReference>
<dbReference type="Gene3D" id="3.40.50.880">
    <property type="match status" value="1"/>
</dbReference>
<keyword evidence="3" id="KW-0808">Transferase</keyword>
<reference evidence="3 4" key="1">
    <citation type="submission" date="2018-11" db="EMBL/GenBank/DDBJ databases">
        <title>Complete genome sequencing of the Actinobacteria Serinibacter sp. K3-2.</title>
        <authorList>
            <person name="Rakitin A.L."/>
            <person name="Beletsky A.V."/>
            <person name="Mardanov A.V."/>
            <person name="Ravin N.V."/>
            <person name="Gromova A.S."/>
            <person name="Filippova S.N."/>
            <person name="Gal'Chenko V.F."/>
        </authorList>
    </citation>
    <scope>NUCLEOTIDE SEQUENCE [LARGE SCALE GENOMIC DNA]</scope>
    <source>
        <strain evidence="3 4">K3-2</strain>
    </source>
</reference>
<dbReference type="AlphaFoldDB" id="A0A4Z1E744"/>
<dbReference type="GO" id="GO:0005829">
    <property type="term" value="C:cytosol"/>
    <property type="evidence" value="ECO:0007669"/>
    <property type="project" value="TreeGrafter"/>
</dbReference>
<name>A0A4Z1E744_9MICO</name>